<proteinExistence type="predicted"/>
<dbReference type="Proteomes" id="UP000001514">
    <property type="component" value="Unassembled WGS sequence"/>
</dbReference>
<sequence length="669" mass="74120">MARPTSTSPVWSSSIEDDDEEDDFVFQEWGPGEIEDMPPRPVTAGSLGTRARTPQSGISRGGASRPPTPFIAPCPLPKMKILKERDMESLYEEIMKLSQAINDRNALIKKQKVYASRLRLQNRRLEKNVDSLEKLGIKGPRTGAPTRLRAIVQGLRLKMAKFEALCSSQEDEIYQLERDLRVTNSKEIQIERDVFAGEMGRLQEVIKHLKKSQQRLSKENKEINYMKDKNKILELANERLHASIQALQGSVTKANEDMDASKQAAESATQEAKEMTRLYDRIMEHKSRLEKLVDMEKASKEKVERRTLTLSALITRTEKQLMELARKGVPIPGLKLRGGGADDPYYNVVYRSQGAGDAVTQVAVDQGCQTSSHSAKPAAVPRCRSASPVVPKLNLGKLSAPDVCDKPKPNTVVPVPPEVASKSSKSSKSSKKSSKSSKASKKKTRGSPSPEPYSRPPSRLAFISEASLPASLRQPTETAAAATAPQASPPAGSPAAAPSSDREIHRVKNESRKLETVTEEMEVTVQSYNDKRPSTSLGDRRQKLRSNETSTSSRSYFNSMGKNKQRMLEIRSQRDQECLAWLRTLEVPEEQAAENVRATTTATTTLEQPCRSRPPPKPDVVFAEDTLQMTQLTRPAFEFPTRPDDLASFVVITQSSQAADTKTSLPEPS</sequence>
<dbReference type="KEGG" id="smo:SELMODRAFT_429652"/>
<feature type="region of interest" description="Disordered" evidence="2">
    <location>
        <begin position="592"/>
        <end position="618"/>
    </location>
</feature>
<feature type="compositionally biased region" description="Low complexity" evidence="2">
    <location>
        <begin position="409"/>
        <end position="427"/>
    </location>
</feature>
<feature type="compositionally biased region" description="Basic and acidic residues" evidence="2">
    <location>
        <begin position="529"/>
        <end position="541"/>
    </location>
</feature>
<dbReference type="AlphaFoldDB" id="D8T6V8"/>
<evidence type="ECO:0000256" key="2">
    <source>
        <dbReference type="SAM" id="MobiDB-lite"/>
    </source>
</evidence>
<evidence type="ECO:0000313" key="4">
    <source>
        <dbReference type="Proteomes" id="UP000001514"/>
    </source>
</evidence>
<gene>
    <name evidence="3" type="ORF">SELMODRAFT_429652</name>
</gene>
<feature type="compositionally biased region" description="Basic residues" evidence="2">
    <location>
        <begin position="428"/>
        <end position="445"/>
    </location>
</feature>
<organism evidence="4">
    <name type="scientific">Selaginella moellendorffii</name>
    <name type="common">Spikemoss</name>
    <dbReference type="NCBI Taxonomy" id="88036"/>
    <lineage>
        <taxon>Eukaryota</taxon>
        <taxon>Viridiplantae</taxon>
        <taxon>Streptophyta</taxon>
        <taxon>Embryophyta</taxon>
        <taxon>Tracheophyta</taxon>
        <taxon>Lycopodiopsida</taxon>
        <taxon>Selaginellales</taxon>
        <taxon>Selaginellaceae</taxon>
        <taxon>Selaginella</taxon>
    </lineage>
</organism>
<feature type="compositionally biased region" description="Low complexity" evidence="2">
    <location>
        <begin position="475"/>
        <end position="486"/>
    </location>
</feature>
<feature type="compositionally biased region" description="Polar residues" evidence="2">
    <location>
        <begin position="1"/>
        <end position="14"/>
    </location>
</feature>
<keyword evidence="4" id="KW-1185">Reference proteome</keyword>
<feature type="region of interest" description="Disordered" evidence="2">
    <location>
        <begin position="395"/>
        <end position="564"/>
    </location>
</feature>
<feature type="compositionally biased region" description="Basic and acidic residues" evidence="2">
    <location>
        <begin position="500"/>
        <end position="516"/>
    </location>
</feature>
<evidence type="ECO:0000256" key="1">
    <source>
        <dbReference type="SAM" id="Coils"/>
    </source>
</evidence>
<reference evidence="3 4" key="1">
    <citation type="journal article" date="2011" name="Science">
        <title>The Selaginella genome identifies genetic changes associated with the evolution of vascular plants.</title>
        <authorList>
            <person name="Banks J.A."/>
            <person name="Nishiyama T."/>
            <person name="Hasebe M."/>
            <person name="Bowman J.L."/>
            <person name="Gribskov M."/>
            <person name="dePamphilis C."/>
            <person name="Albert V.A."/>
            <person name="Aono N."/>
            <person name="Aoyama T."/>
            <person name="Ambrose B.A."/>
            <person name="Ashton N.W."/>
            <person name="Axtell M.J."/>
            <person name="Barker E."/>
            <person name="Barker M.S."/>
            <person name="Bennetzen J.L."/>
            <person name="Bonawitz N.D."/>
            <person name="Chapple C."/>
            <person name="Cheng C."/>
            <person name="Correa L.G."/>
            <person name="Dacre M."/>
            <person name="DeBarry J."/>
            <person name="Dreyer I."/>
            <person name="Elias M."/>
            <person name="Engstrom E.M."/>
            <person name="Estelle M."/>
            <person name="Feng L."/>
            <person name="Finet C."/>
            <person name="Floyd S.K."/>
            <person name="Frommer W.B."/>
            <person name="Fujita T."/>
            <person name="Gramzow L."/>
            <person name="Gutensohn M."/>
            <person name="Harholt J."/>
            <person name="Hattori M."/>
            <person name="Heyl A."/>
            <person name="Hirai T."/>
            <person name="Hiwatashi Y."/>
            <person name="Ishikawa M."/>
            <person name="Iwata M."/>
            <person name="Karol K.G."/>
            <person name="Koehler B."/>
            <person name="Kolukisaoglu U."/>
            <person name="Kubo M."/>
            <person name="Kurata T."/>
            <person name="Lalonde S."/>
            <person name="Li K."/>
            <person name="Li Y."/>
            <person name="Litt A."/>
            <person name="Lyons E."/>
            <person name="Manning G."/>
            <person name="Maruyama T."/>
            <person name="Michael T.P."/>
            <person name="Mikami K."/>
            <person name="Miyazaki S."/>
            <person name="Morinaga S."/>
            <person name="Murata T."/>
            <person name="Mueller-Roeber B."/>
            <person name="Nelson D.R."/>
            <person name="Obara M."/>
            <person name="Oguri Y."/>
            <person name="Olmstead R.G."/>
            <person name="Onodera N."/>
            <person name="Petersen B.L."/>
            <person name="Pils B."/>
            <person name="Prigge M."/>
            <person name="Rensing S.A."/>
            <person name="Riano-Pachon D.M."/>
            <person name="Roberts A.W."/>
            <person name="Sato Y."/>
            <person name="Scheller H.V."/>
            <person name="Schulz B."/>
            <person name="Schulz C."/>
            <person name="Shakirov E.V."/>
            <person name="Shibagaki N."/>
            <person name="Shinohara N."/>
            <person name="Shippen D.E."/>
            <person name="Soerensen I."/>
            <person name="Sotooka R."/>
            <person name="Sugimoto N."/>
            <person name="Sugita M."/>
            <person name="Sumikawa N."/>
            <person name="Tanurdzic M."/>
            <person name="Theissen G."/>
            <person name="Ulvskov P."/>
            <person name="Wakazuki S."/>
            <person name="Weng J.K."/>
            <person name="Willats W.W."/>
            <person name="Wipf D."/>
            <person name="Wolf P.G."/>
            <person name="Yang L."/>
            <person name="Zimmer A.D."/>
            <person name="Zhu Q."/>
            <person name="Mitros T."/>
            <person name="Hellsten U."/>
            <person name="Loque D."/>
            <person name="Otillar R."/>
            <person name="Salamov A."/>
            <person name="Schmutz J."/>
            <person name="Shapiro H."/>
            <person name="Lindquist E."/>
            <person name="Lucas S."/>
            <person name="Rokhsar D."/>
            <person name="Grigoriev I.V."/>
        </authorList>
    </citation>
    <scope>NUCLEOTIDE SEQUENCE [LARGE SCALE GENOMIC DNA]</scope>
</reference>
<name>D8T6V8_SELML</name>
<accession>D8T6V8</accession>
<feature type="compositionally biased region" description="Polar residues" evidence="2">
    <location>
        <begin position="547"/>
        <end position="562"/>
    </location>
</feature>
<dbReference type="InParanoid" id="D8T6V8"/>
<keyword evidence="1" id="KW-0175">Coiled coil</keyword>
<feature type="coiled-coil region" evidence="1">
    <location>
        <begin position="159"/>
        <end position="306"/>
    </location>
</feature>
<evidence type="ECO:0000313" key="3">
    <source>
        <dbReference type="EMBL" id="EFJ07636.1"/>
    </source>
</evidence>
<feature type="compositionally biased region" description="Acidic residues" evidence="2">
    <location>
        <begin position="15"/>
        <end position="25"/>
    </location>
</feature>
<dbReference type="EMBL" id="GL377683">
    <property type="protein sequence ID" value="EFJ07636.1"/>
    <property type="molecule type" value="Genomic_DNA"/>
</dbReference>
<dbReference type="HOGENOM" id="CLU_410727_0_0_1"/>
<dbReference type="Gramene" id="EFJ07636">
    <property type="protein sequence ID" value="EFJ07636"/>
    <property type="gene ID" value="SELMODRAFT_429652"/>
</dbReference>
<protein>
    <submittedName>
        <fullName evidence="3">Uncharacterized protein</fullName>
    </submittedName>
</protein>
<feature type="region of interest" description="Disordered" evidence="2">
    <location>
        <begin position="1"/>
        <end position="72"/>
    </location>
</feature>